<comment type="PTM">
    <text evidence="8">Binds 2 heme c groups covalently per subunit.</text>
</comment>
<dbReference type="GO" id="GO:0042597">
    <property type="term" value="C:periplasmic space"/>
    <property type="evidence" value="ECO:0007669"/>
    <property type="project" value="UniProtKB-SubCell"/>
</dbReference>
<protein>
    <submittedName>
        <fullName evidence="12">C-type cytochrome</fullName>
    </submittedName>
</protein>
<keyword evidence="7 9" id="KW-0408">Iron</keyword>
<evidence type="ECO:0000256" key="7">
    <source>
        <dbReference type="ARBA" id="ARBA00023004"/>
    </source>
</evidence>
<feature type="chain" id="PRO_5037023270" evidence="10">
    <location>
        <begin position="30"/>
        <end position="223"/>
    </location>
</feature>
<keyword evidence="5" id="KW-0574">Periplasm</keyword>
<dbReference type="PANTHER" id="PTHR33751:SF9">
    <property type="entry name" value="CYTOCHROME C4"/>
    <property type="match status" value="1"/>
</dbReference>
<dbReference type="PANTHER" id="PTHR33751">
    <property type="entry name" value="CBB3-TYPE CYTOCHROME C OXIDASE SUBUNIT FIXP"/>
    <property type="match status" value="1"/>
</dbReference>
<reference evidence="12" key="1">
    <citation type="submission" date="2021-03" db="EMBL/GenBank/DDBJ databases">
        <title>Comamonas denitrificans.</title>
        <authorList>
            <person name="Finster K."/>
        </authorList>
    </citation>
    <scope>NUCLEOTIDE SEQUENCE</scope>
    <source>
        <strain evidence="12">MM2021_4</strain>
    </source>
</reference>
<evidence type="ECO:0000256" key="8">
    <source>
        <dbReference type="PIRSR" id="PIRSR000005-1"/>
    </source>
</evidence>
<dbReference type="Gene3D" id="1.10.760.10">
    <property type="entry name" value="Cytochrome c-like domain"/>
    <property type="match status" value="2"/>
</dbReference>
<dbReference type="InterPro" id="IPR050597">
    <property type="entry name" value="Cytochrome_c_Oxidase_Subunit"/>
</dbReference>
<dbReference type="InterPro" id="IPR036909">
    <property type="entry name" value="Cyt_c-like_dom_sf"/>
</dbReference>
<feature type="domain" description="Cytochrome c" evidence="11">
    <location>
        <begin position="48"/>
        <end position="133"/>
    </location>
</feature>
<dbReference type="Pfam" id="PF00034">
    <property type="entry name" value="Cytochrom_C"/>
    <property type="match status" value="1"/>
</dbReference>
<proteinExistence type="predicted"/>
<evidence type="ECO:0000259" key="11">
    <source>
        <dbReference type="PROSITE" id="PS51007"/>
    </source>
</evidence>
<dbReference type="Proteomes" id="UP000664731">
    <property type="component" value="Unassembled WGS sequence"/>
</dbReference>
<dbReference type="GO" id="GO:0020037">
    <property type="term" value="F:heme binding"/>
    <property type="evidence" value="ECO:0007669"/>
    <property type="project" value="InterPro"/>
</dbReference>
<evidence type="ECO:0000256" key="3">
    <source>
        <dbReference type="ARBA" id="ARBA00022617"/>
    </source>
</evidence>
<dbReference type="RefSeq" id="WP_207574459.1">
    <property type="nucleotide sequence ID" value="NZ_JAFNME010000005.1"/>
</dbReference>
<dbReference type="AlphaFoldDB" id="A0A939KDZ1"/>
<feature type="binding site" description="axial binding residue" evidence="9">
    <location>
        <position position="200"/>
    </location>
    <ligand>
        <name>heme c</name>
        <dbReference type="ChEBI" id="CHEBI:61717"/>
        <label>2</label>
    </ligand>
    <ligandPart>
        <name>Fe</name>
        <dbReference type="ChEBI" id="CHEBI:18248"/>
    </ligandPart>
</feature>
<evidence type="ECO:0000256" key="10">
    <source>
        <dbReference type="SAM" id="SignalP"/>
    </source>
</evidence>
<feature type="binding site" description="covalent" evidence="8">
    <location>
        <position position="156"/>
    </location>
    <ligand>
        <name>heme c</name>
        <dbReference type="ChEBI" id="CHEBI:61717"/>
        <label>2</label>
    </ligand>
</feature>
<keyword evidence="6" id="KW-0249">Electron transport</keyword>
<evidence type="ECO:0000256" key="2">
    <source>
        <dbReference type="ARBA" id="ARBA00022448"/>
    </source>
</evidence>
<dbReference type="GO" id="GO:0009055">
    <property type="term" value="F:electron transfer activity"/>
    <property type="evidence" value="ECO:0007669"/>
    <property type="project" value="InterPro"/>
</dbReference>
<keyword evidence="4 9" id="KW-0479">Metal-binding</keyword>
<dbReference type="PROSITE" id="PS51007">
    <property type="entry name" value="CYTC"/>
    <property type="match status" value="2"/>
</dbReference>
<feature type="binding site" description="axial binding residue" evidence="9">
    <location>
        <position position="160"/>
    </location>
    <ligand>
        <name>heme c</name>
        <dbReference type="ChEBI" id="CHEBI:61717"/>
        <label>2</label>
    </ligand>
    <ligandPart>
        <name>Fe</name>
        <dbReference type="ChEBI" id="CHEBI:18248"/>
    </ligandPart>
</feature>
<dbReference type="InterPro" id="IPR009056">
    <property type="entry name" value="Cyt_c-like_dom"/>
</dbReference>
<dbReference type="GO" id="GO:0005506">
    <property type="term" value="F:iron ion binding"/>
    <property type="evidence" value="ECO:0007669"/>
    <property type="project" value="InterPro"/>
</dbReference>
<evidence type="ECO:0000256" key="9">
    <source>
        <dbReference type="PIRSR" id="PIRSR000005-2"/>
    </source>
</evidence>
<feature type="binding site" description="axial binding residue" evidence="9">
    <location>
        <position position="110"/>
    </location>
    <ligand>
        <name>heme c</name>
        <dbReference type="ChEBI" id="CHEBI:61717"/>
        <label>1</label>
    </ligand>
    <ligandPart>
        <name>Fe</name>
        <dbReference type="ChEBI" id="CHEBI:18248"/>
    </ligandPart>
</feature>
<organism evidence="12 13">
    <name type="scientific">Comamonas denitrificans</name>
    <dbReference type="NCBI Taxonomy" id="117506"/>
    <lineage>
        <taxon>Bacteria</taxon>
        <taxon>Pseudomonadati</taxon>
        <taxon>Pseudomonadota</taxon>
        <taxon>Betaproteobacteria</taxon>
        <taxon>Burkholderiales</taxon>
        <taxon>Comamonadaceae</taxon>
        <taxon>Comamonas</taxon>
    </lineage>
</organism>
<keyword evidence="3 8" id="KW-0349">Heme</keyword>
<evidence type="ECO:0000313" key="12">
    <source>
        <dbReference type="EMBL" id="MBO1248913.1"/>
    </source>
</evidence>
<evidence type="ECO:0000256" key="4">
    <source>
        <dbReference type="ARBA" id="ARBA00022723"/>
    </source>
</evidence>
<dbReference type="PIRSF" id="PIRSF000005">
    <property type="entry name" value="Cytochrome_c4"/>
    <property type="match status" value="1"/>
</dbReference>
<evidence type="ECO:0000256" key="6">
    <source>
        <dbReference type="ARBA" id="ARBA00022982"/>
    </source>
</evidence>
<comment type="subcellular location">
    <subcellularLocation>
        <location evidence="1">Periplasm</location>
    </subcellularLocation>
</comment>
<comment type="caution">
    <text evidence="12">The sequence shown here is derived from an EMBL/GenBank/DDBJ whole genome shotgun (WGS) entry which is preliminary data.</text>
</comment>
<accession>A0A939KDZ1</accession>
<keyword evidence="10" id="KW-0732">Signal</keyword>
<evidence type="ECO:0000313" key="13">
    <source>
        <dbReference type="Proteomes" id="UP000664731"/>
    </source>
</evidence>
<dbReference type="SUPFAM" id="SSF46626">
    <property type="entry name" value="Cytochrome c"/>
    <property type="match status" value="2"/>
</dbReference>
<evidence type="ECO:0000256" key="1">
    <source>
        <dbReference type="ARBA" id="ARBA00004418"/>
    </source>
</evidence>
<sequence>MNQKLRVSRFFRLPVAALSATFIATCAYAQAPAVGTGPIHDRMQAARTNPELEKKLFVLGRKVAAVCANCHGDKGHSNTEEIPVLAGQNSDYLIEQSRKYIDGRRRDTFMQGVLKALSVDEIVGMSLFYAAQAVEPQPTQSAALVEKGKQYFGKVCVACHGADARGTAHMPRLAGQHPGYVLATLQHFKKRDGIRSNPEMESITQGMSEADMKAVAAYVAALP</sequence>
<feature type="domain" description="Cytochrome c" evidence="11">
    <location>
        <begin position="143"/>
        <end position="223"/>
    </location>
</feature>
<gene>
    <name evidence="12" type="ORF">J1777_03545</name>
</gene>
<feature type="binding site" description="axial binding residue" evidence="9">
    <location>
        <position position="71"/>
    </location>
    <ligand>
        <name>heme c</name>
        <dbReference type="ChEBI" id="CHEBI:61717"/>
        <label>1</label>
    </ligand>
    <ligandPart>
        <name>Fe</name>
        <dbReference type="ChEBI" id="CHEBI:18248"/>
    </ligandPart>
</feature>
<dbReference type="EMBL" id="JAFNME010000005">
    <property type="protein sequence ID" value="MBO1248913.1"/>
    <property type="molecule type" value="Genomic_DNA"/>
</dbReference>
<feature type="signal peptide" evidence="10">
    <location>
        <begin position="1"/>
        <end position="29"/>
    </location>
</feature>
<evidence type="ECO:0000256" key="5">
    <source>
        <dbReference type="ARBA" id="ARBA00022764"/>
    </source>
</evidence>
<feature type="binding site" description="covalent" evidence="8">
    <location>
        <position position="159"/>
    </location>
    <ligand>
        <name>heme c</name>
        <dbReference type="ChEBI" id="CHEBI:61717"/>
        <label>2</label>
    </ligand>
</feature>
<feature type="binding site" description="covalent" evidence="8">
    <location>
        <position position="67"/>
    </location>
    <ligand>
        <name>heme c</name>
        <dbReference type="ChEBI" id="CHEBI:61717"/>
        <label>1</label>
    </ligand>
</feature>
<feature type="binding site" description="covalent" evidence="8">
    <location>
        <position position="70"/>
    </location>
    <ligand>
        <name>heme c</name>
        <dbReference type="ChEBI" id="CHEBI:61717"/>
        <label>1</label>
    </ligand>
</feature>
<dbReference type="InterPro" id="IPR024167">
    <property type="entry name" value="Cytochrome_c4-like"/>
</dbReference>
<keyword evidence="2" id="KW-0813">Transport</keyword>
<keyword evidence="13" id="KW-1185">Reference proteome</keyword>
<name>A0A939KDZ1_9BURK</name>